<evidence type="ECO:0000313" key="5">
    <source>
        <dbReference type="EMBL" id="PKA77673.1"/>
    </source>
</evidence>
<dbReference type="Pfam" id="PF08386">
    <property type="entry name" value="Abhydrolase_4"/>
    <property type="match status" value="1"/>
</dbReference>
<sequence length="609" mass="67523">MDCVSSHETDGHFRDKTSAIAPRPPCYCRPERAWKKNFSVFRTLLHTISTPSCSLNQPSLQYSTASSYNQSLSVQMMKKTLIVRCMCVALFMAVGACATKPQSRLGVKWKPDCEGRSIPKLPLEFSARIQCGIVTVPLDHFDPARGTLDLDITRIEALQPKKREGAIFTNDGEPGDDASWGAVYLAWVWTPDAEETRTEGYRHLANHYDVIGITLRGAGSTPSSQLVCQSSEVIVAQNDITEDRSPANIKAIQHNVGVLARGCASQPLAPYINTEQAARDMEFVRIHLKEEKVNYLGYSYGAWLGAWYAGLFPESVGRMVLDSGMHWTSTFQNASLAQAPEKERIFARFVENVTAANPHAYKMVDDPESIREIFQGLLPEVKVALRSITDEFSYAYYLMAAKALSDWSRNSADLSDAQLQAKAKAYRFSPDANTEKAAQLAFTHLLHIVRNPAPWNDIAPGALKLTAQQSVRSTLICNDSASSGDAFWIEKENQYATQYPVGGSFFPARHCAAWPAKQLTGVPQRNLAQVDSILMIQAEYDDRSPAASTIAAFQSLPNTYLAVFKDVYRHEISFSSDNNSCMNDKVVDYLAYGRKPERISTCTASSDSQ</sequence>
<name>A0ABX4QM34_PSETO</name>
<dbReference type="EMBL" id="PHHD01000001">
    <property type="protein sequence ID" value="PKA77673.1"/>
    <property type="molecule type" value="Genomic_DNA"/>
</dbReference>
<organism evidence="5 6">
    <name type="scientific">Pseudomonas tolaasii NCPPB 2192</name>
    <dbReference type="NCBI Taxonomy" id="564423"/>
    <lineage>
        <taxon>Bacteria</taxon>
        <taxon>Pseudomonadati</taxon>
        <taxon>Pseudomonadota</taxon>
        <taxon>Gammaproteobacteria</taxon>
        <taxon>Pseudomonadales</taxon>
        <taxon>Pseudomonadaceae</taxon>
        <taxon>Pseudomonas</taxon>
    </lineage>
</organism>
<proteinExistence type="inferred from homology"/>
<dbReference type="InterPro" id="IPR029058">
    <property type="entry name" value="AB_hydrolase_fold"/>
</dbReference>
<dbReference type="InterPro" id="IPR013595">
    <property type="entry name" value="Pept_S33_TAP-like_C"/>
</dbReference>
<evidence type="ECO:0000256" key="1">
    <source>
        <dbReference type="ARBA" id="ARBA00010088"/>
    </source>
</evidence>
<dbReference type="PANTHER" id="PTHR43248:SF25">
    <property type="entry name" value="AB HYDROLASE-1 DOMAIN-CONTAINING PROTEIN-RELATED"/>
    <property type="match status" value="1"/>
</dbReference>
<dbReference type="Proteomes" id="UP000232891">
    <property type="component" value="Unassembled WGS sequence"/>
</dbReference>
<dbReference type="InterPro" id="IPR000073">
    <property type="entry name" value="AB_hydrolase_1"/>
</dbReference>
<dbReference type="InterPro" id="IPR051601">
    <property type="entry name" value="Serine_prot/Carboxylest_S33"/>
</dbReference>
<dbReference type="Gene3D" id="3.40.50.1820">
    <property type="entry name" value="alpha/beta hydrolase"/>
    <property type="match status" value="1"/>
</dbReference>
<protein>
    <submittedName>
        <fullName evidence="5">TAP-like protein</fullName>
    </submittedName>
</protein>
<evidence type="ECO:0000313" key="6">
    <source>
        <dbReference type="Proteomes" id="UP000232891"/>
    </source>
</evidence>
<gene>
    <name evidence="5" type="ORF">ATI14_4729</name>
</gene>
<comment type="similarity">
    <text evidence="1">Belongs to the peptidase S33 family.</text>
</comment>
<dbReference type="Pfam" id="PF00561">
    <property type="entry name" value="Abhydrolase_1"/>
    <property type="match status" value="1"/>
</dbReference>
<keyword evidence="2" id="KW-0378">Hydrolase</keyword>
<comment type="caution">
    <text evidence="5">The sequence shown here is derived from an EMBL/GenBank/DDBJ whole genome shotgun (WGS) entry which is preliminary data.</text>
</comment>
<dbReference type="SUPFAM" id="SSF53474">
    <property type="entry name" value="alpha/beta-Hydrolases"/>
    <property type="match status" value="1"/>
</dbReference>
<evidence type="ECO:0000256" key="2">
    <source>
        <dbReference type="ARBA" id="ARBA00022801"/>
    </source>
</evidence>
<reference evidence="5 6" key="1">
    <citation type="submission" date="2017-11" db="EMBL/GenBank/DDBJ databases">
        <title>Genome sequencing of a diverse group of Pseudomonas species.</title>
        <authorList>
            <person name="Loper J."/>
        </authorList>
    </citation>
    <scope>NUCLEOTIDE SEQUENCE [LARGE SCALE GENOMIC DNA]</scope>
    <source>
        <strain evidence="5 6">NCPPB 2192</strain>
    </source>
</reference>
<keyword evidence="6" id="KW-1185">Reference proteome</keyword>
<feature type="domain" description="Peptidase S33 tripeptidyl aminopeptidase-like C-terminal" evidence="4">
    <location>
        <begin position="509"/>
        <end position="602"/>
    </location>
</feature>
<feature type="domain" description="AB hydrolase-1" evidence="3">
    <location>
        <begin position="202"/>
        <end position="354"/>
    </location>
</feature>
<dbReference type="PANTHER" id="PTHR43248">
    <property type="entry name" value="2-SUCCINYL-6-HYDROXY-2,4-CYCLOHEXADIENE-1-CARBOXYLATE SYNTHASE"/>
    <property type="match status" value="1"/>
</dbReference>
<evidence type="ECO:0000259" key="3">
    <source>
        <dbReference type="Pfam" id="PF00561"/>
    </source>
</evidence>
<accession>A0ABX4QM34</accession>
<evidence type="ECO:0000259" key="4">
    <source>
        <dbReference type="Pfam" id="PF08386"/>
    </source>
</evidence>